<dbReference type="EMBL" id="MN739631">
    <property type="protein sequence ID" value="QHT17078.1"/>
    <property type="molecule type" value="Genomic_DNA"/>
</dbReference>
<keyword evidence="1" id="KW-0812">Transmembrane</keyword>
<keyword evidence="1" id="KW-0472">Membrane</keyword>
<evidence type="ECO:0000313" key="2">
    <source>
        <dbReference type="EMBL" id="QHT17078.1"/>
    </source>
</evidence>
<proteinExistence type="predicted"/>
<keyword evidence="1" id="KW-1133">Transmembrane helix</keyword>
<sequence length="43" mass="5139">MGKKQQSRICNSYIDHEKIYLFIPINIFINNIQVIVFNVENIQ</sequence>
<protein>
    <submittedName>
        <fullName evidence="2">Uncharacterized protein</fullName>
    </submittedName>
</protein>
<organism evidence="2">
    <name type="scientific">viral metagenome</name>
    <dbReference type="NCBI Taxonomy" id="1070528"/>
    <lineage>
        <taxon>unclassified sequences</taxon>
        <taxon>metagenomes</taxon>
        <taxon>organismal metagenomes</taxon>
    </lineage>
</organism>
<accession>A0A6C0DJG1</accession>
<evidence type="ECO:0000256" key="1">
    <source>
        <dbReference type="SAM" id="Phobius"/>
    </source>
</evidence>
<name>A0A6C0DJG1_9ZZZZ</name>
<dbReference type="AlphaFoldDB" id="A0A6C0DJG1"/>
<reference evidence="2" key="1">
    <citation type="journal article" date="2020" name="Nature">
        <title>Giant virus diversity and host interactions through global metagenomics.</title>
        <authorList>
            <person name="Schulz F."/>
            <person name="Roux S."/>
            <person name="Paez-Espino D."/>
            <person name="Jungbluth S."/>
            <person name="Walsh D.A."/>
            <person name="Denef V.J."/>
            <person name="McMahon K.D."/>
            <person name="Konstantinidis K.T."/>
            <person name="Eloe-Fadrosh E.A."/>
            <person name="Kyrpides N.C."/>
            <person name="Woyke T."/>
        </authorList>
    </citation>
    <scope>NUCLEOTIDE SEQUENCE</scope>
    <source>
        <strain evidence="2">GVMAG-M-3300023174-24</strain>
    </source>
</reference>
<feature type="transmembrane region" description="Helical" evidence="1">
    <location>
        <begin position="20"/>
        <end position="39"/>
    </location>
</feature>